<comment type="similarity">
    <text evidence="3">Belongs to the krueppel C2H2-type zinc-finger protein family.</text>
</comment>
<dbReference type="SUPFAM" id="SSF57667">
    <property type="entry name" value="beta-beta-alpha zinc fingers"/>
    <property type="match status" value="3"/>
</dbReference>
<dbReference type="GO" id="GO:0031519">
    <property type="term" value="C:PcG protein complex"/>
    <property type="evidence" value="ECO:0007669"/>
    <property type="project" value="TreeGrafter"/>
</dbReference>
<evidence type="ECO:0000256" key="12">
    <source>
        <dbReference type="PROSITE-ProRule" id="PRU00042"/>
    </source>
</evidence>
<sequence length="263" mass="29874">MINLHKHVDVHHPAEYARLSPAFAAPSKSIWVHSEDGSFARGGNTPSHSAFVFFDSTNGVSFSLFHDCISLTASVSLSLQDQHGARSQRSQEADKPHRRKGEKKYSCDECGKGFTSAGHLRRHQLIHSGIKPYSCDFCGKSFTSAGHLKRHQLIHSGIKPYSCDFCGKSFTSPGSLKRHHLSHTQVKPYRCDLCGKSFIQPGHLKTHHHTEERLYKCDLCDKTFKAPRYLRVHQQIHTREKRYKCSYCEVCIYIFLFCVVILA</sequence>
<dbReference type="GO" id="GO:0000785">
    <property type="term" value="C:chromatin"/>
    <property type="evidence" value="ECO:0007669"/>
    <property type="project" value="TreeGrafter"/>
</dbReference>
<feature type="domain" description="C2H2-type" evidence="14">
    <location>
        <begin position="215"/>
        <end position="242"/>
    </location>
</feature>
<evidence type="ECO:0000256" key="3">
    <source>
        <dbReference type="ARBA" id="ARBA00006991"/>
    </source>
</evidence>
<dbReference type="Gene3D" id="3.30.160.60">
    <property type="entry name" value="Classic Zinc Finger"/>
    <property type="match status" value="5"/>
</dbReference>
<comment type="subcellular location">
    <subcellularLocation>
        <location evidence="2">Nucleus</location>
    </subcellularLocation>
</comment>
<keyword evidence="5" id="KW-0677">Repeat</keyword>
<keyword evidence="11" id="KW-0539">Nucleus</keyword>
<dbReference type="FunFam" id="3.30.160.60:FF:000016">
    <property type="entry name" value="zinc finger protein 37 homolog"/>
    <property type="match status" value="1"/>
</dbReference>
<dbReference type="PANTHER" id="PTHR14003:SF23">
    <property type="entry name" value="ZINC FINGER PROTEIN 143"/>
    <property type="match status" value="1"/>
</dbReference>
<evidence type="ECO:0000259" key="14">
    <source>
        <dbReference type="PROSITE" id="PS50157"/>
    </source>
</evidence>
<protein>
    <recommendedName>
        <fullName evidence="14">C2H2-type domain-containing protein</fullName>
    </recommendedName>
</protein>
<evidence type="ECO:0000313" key="16">
    <source>
        <dbReference type="Proteomes" id="UP000472276"/>
    </source>
</evidence>
<keyword evidence="8" id="KW-0805">Transcription regulation</keyword>
<dbReference type="Proteomes" id="UP000472276">
    <property type="component" value="Unassembled WGS sequence"/>
</dbReference>
<evidence type="ECO:0000256" key="7">
    <source>
        <dbReference type="ARBA" id="ARBA00022833"/>
    </source>
</evidence>
<feature type="domain" description="C2H2-type" evidence="14">
    <location>
        <begin position="133"/>
        <end position="160"/>
    </location>
</feature>
<dbReference type="PROSITE" id="PS00028">
    <property type="entry name" value="ZINC_FINGER_C2H2_1"/>
    <property type="match status" value="4"/>
</dbReference>
<dbReference type="FunFam" id="3.30.160.60:FF:003942">
    <property type="match status" value="1"/>
</dbReference>
<comment type="function">
    <text evidence="1">May be involved in transcriptional regulation.</text>
</comment>
<feature type="region of interest" description="Disordered" evidence="13">
    <location>
        <begin position="82"/>
        <end position="105"/>
    </location>
</feature>
<dbReference type="PROSITE" id="PS50157">
    <property type="entry name" value="ZINC_FINGER_C2H2_2"/>
    <property type="match status" value="5"/>
</dbReference>
<keyword evidence="16" id="KW-1185">Reference proteome</keyword>
<dbReference type="FunFam" id="3.30.160.60:FF:001049">
    <property type="entry name" value="zinc finger protein 319"/>
    <property type="match status" value="1"/>
</dbReference>
<organism evidence="15 16">
    <name type="scientific">Oreochromis aureus</name>
    <name type="common">Israeli tilapia</name>
    <name type="synonym">Chromis aureus</name>
    <dbReference type="NCBI Taxonomy" id="47969"/>
    <lineage>
        <taxon>Eukaryota</taxon>
        <taxon>Metazoa</taxon>
        <taxon>Chordata</taxon>
        <taxon>Craniata</taxon>
        <taxon>Vertebrata</taxon>
        <taxon>Euteleostomi</taxon>
        <taxon>Actinopterygii</taxon>
        <taxon>Neopterygii</taxon>
        <taxon>Teleostei</taxon>
        <taxon>Neoteleostei</taxon>
        <taxon>Acanthomorphata</taxon>
        <taxon>Ovalentaria</taxon>
        <taxon>Cichlomorphae</taxon>
        <taxon>Cichliformes</taxon>
        <taxon>Cichlidae</taxon>
        <taxon>African cichlids</taxon>
        <taxon>Pseudocrenilabrinae</taxon>
        <taxon>Oreochromini</taxon>
        <taxon>Oreochromis</taxon>
    </lineage>
</organism>
<name>A0AAZ1X0F5_OREAU</name>
<dbReference type="SMART" id="SM00355">
    <property type="entry name" value="ZnF_C2H2"/>
    <property type="match status" value="5"/>
</dbReference>
<evidence type="ECO:0000256" key="2">
    <source>
        <dbReference type="ARBA" id="ARBA00004123"/>
    </source>
</evidence>
<feature type="domain" description="C2H2-type" evidence="14">
    <location>
        <begin position="189"/>
        <end position="214"/>
    </location>
</feature>
<proteinExistence type="inferred from homology"/>
<evidence type="ECO:0000256" key="4">
    <source>
        <dbReference type="ARBA" id="ARBA00022723"/>
    </source>
</evidence>
<keyword evidence="4" id="KW-0479">Metal-binding</keyword>
<dbReference type="GO" id="GO:0000981">
    <property type="term" value="F:DNA-binding transcription factor activity, RNA polymerase II-specific"/>
    <property type="evidence" value="ECO:0007669"/>
    <property type="project" value="TreeGrafter"/>
</dbReference>
<reference evidence="16" key="1">
    <citation type="submission" date="2020-03" db="EMBL/GenBank/DDBJ databases">
        <title>Evolution of repeat sequences and sex chromosomes of tilapia species revealed by chromosome-level genomes.</title>
        <authorList>
            <person name="Xu L."/>
            <person name="Tao W."/>
            <person name="Wang D."/>
            <person name="Zhou Q."/>
        </authorList>
    </citation>
    <scope>NUCLEOTIDE SEQUENCE [LARGE SCALE GENOMIC DNA]</scope>
    <source>
        <strain evidence="16">Israel</strain>
    </source>
</reference>
<dbReference type="InterPro" id="IPR036236">
    <property type="entry name" value="Znf_C2H2_sf"/>
</dbReference>
<dbReference type="GO" id="GO:0000978">
    <property type="term" value="F:RNA polymerase II cis-regulatory region sequence-specific DNA binding"/>
    <property type="evidence" value="ECO:0007669"/>
    <property type="project" value="TreeGrafter"/>
</dbReference>
<evidence type="ECO:0000256" key="5">
    <source>
        <dbReference type="ARBA" id="ARBA00022737"/>
    </source>
</evidence>
<dbReference type="PANTHER" id="PTHR14003">
    <property type="entry name" value="TRANSCRIPTIONAL REPRESSOR PROTEIN YY"/>
    <property type="match status" value="1"/>
</dbReference>
<dbReference type="AlphaFoldDB" id="A0AAZ1X0F5"/>
<keyword evidence="9" id="KW-0238">DNA-binding</keyword>
<reference evidence="15" key="3">
    <citation type="submission" date="2025-09" db="UniProtKB">
        <authorList>
            <consortium name="Ensembl"/>
        </authorList>
    </citation>
    <scope>IDENTIFICATION</scope>
</reference>
<evidence type="ECO:0000256" key="1">
    <source>
        <dbReference type="ARBA" id="ARBA00003767"/>
    </source>
</evidence>
<dbReference type="Pfam" id="PF00096">
    <property type="entry name" value="zf-C2H2"/>
    <property type="match status" value="5"/>
</dbReference>
<reference evidence="15" key="2">
    <citation type="submission" date="2025-08" db="UniProtKB">
        <authorList>
            <consortium name="Ensembl"/>
        </authorList>
    </citation>
    <scope>IDENTIFICATION</scope>
</reference>
<evidence type="ECO:0000313" key="15">
    <source>
        <dbReference type="Ensembl" id="ENSOABP00000061164.1"/>
    </source>
</evidence>
<dbReference type="Ensembl" id="ENSOABT00000079096.1">
    <property type="protein sequence ID" value="ENSOABP00000061164.1"/>
    <property type="gene ID" value="ENSOABG00000035835.1"/>
</dbReference>
<feature type="domain" description="C2H2-type" evidence="14">
    <location>
        <begin position="105"/>
        <end position="132"/>
    </location>
</feature>
<keyword evidence="10" id="KW-0804">Transcription</keyword>
<keyword evidence="7" id="KW-0862">Zinc</keyword>
<evidence type="ECO:0000256" key="10">
    <source>
        <dbReference type="ARBA" id="ARBA00023163"/>
    </source>
</evidence>
<evidence type="ECO:0000256" key="6">
    <source>
        <dbReference type="ARBA" id="ARBA00022771"/>
    </source>
</evidence>
<dbReference type="FunFam" id="3.30.160.60:FF:000771">
    <property type="entry name" value="zinc finger protein 648"/>
    <property type="match status" value="2"/>
</dbReference>
<dbReference type="GO" id="GO:0005667">
    <property type="term" value="C:transcription regulator complex"/>
    <property type="evidence" value="ECO:0007669"/>
    <property type="project" value="TreeGrafter"/>
</dbReference>
<feature type="domain" description="C2H2-type" evidence="14">
    <location>
        <begin position="161"/>
        <end position="188"/>
    </location>
</feature>
<dbReference type="InterPro" id="IPR013087">
    <property type="entry name" value="Znf_C2H2_type"/>
</dbReference>
<keyword evidence="6 12" id="KW-0863">Zinc-finger</keyword>
<accession>A0AAZ1X0F5</accession>
<evidence type="ECO:0000256" key="9">
    <source>
        <dbReference type="ARBA" id="ARBA00023125"/>
    </source>
</evidence>
<evidence type="ECO:0000256" key="8">
    <source>
        <dbReference type="ARBA" id="ARBA00023015"/>
    </source>
</evidence>
<evidence type="ECO:0000256" key="13">
    <source>
        <dbReference type="SAM" id="MobiDB-lite"/>
    </source>
</evidence>
<dbReference type="GO" id="GO:0008270">
    <property type="term" value="F:zinc ion binding"/>
    <property type="evidence" value="ECO:0007669"/>
    <property type="project" value="UniProtKB-KW"/>
</dbReference>
<evidence type="ECO:0000256" key="11">
    <source>
        <dbReference type="ARBA" id="ARBA00023242"/>
    </source>
</evidence>